<dbReference type="Proteomes" id="UP001369815">
    <property type="component" value="Unassembled WGS sequence"/>
</dbReference>
<protein>
    <recommendedName>
        <fullName evidence="4">SprT-like domain-containing protein</fullName>
    </recommendedName>
</protein>
<keyword evidence="3" id="KW-1185">Reference proteome</keyword>
<proteinExistence type="predicted"/>
<name>A0AAX6M7C0_9PEZI</name>
<evidence type="ECO:0000313" key="2">
    <source>
        <dbReference type="EMBL" id="KAK6948277.1"/>
    </source>
</evidence>
<feature type="region of interest" description="Disordered" evidence="1">
    <location>
        <begin position="360"/>
        <end position="404"/>
    </location>
</feature>
<dbReference type="EMBL" id="JBANMG010000010">
    <property type="protein sequence ID" value="KAK6948277.1"/>
    <property type="molecule type" value="Genomic_DNA"/>
</dbReference>
<evidence type="ECO:0000313" key="3">
    <source>
        <dbReference type="Proteomes" id="UP001369815"/>
    </source>
</evidence>
<comment type="caution">
    <text evidence="2">The sequence shown here is derived from an EMBL/GenBank/DDBJ whole genome shotgun (WGS) entry which is preliminary data.</text>
</comment>
<reference evidence="2 3" key="1">
    <citation type="journal article" date="2024" name="Front Chem Biol">
        <title>Unveiling the potential of Daldinia eschscholtzii MFLUCC 19-0629 through bioactivity and bioinformatics studies for enhanced sustainable agriculture production.</title>
        <authorList>
            <person name="Brooks S."/>
            <person name="Weaver J.A."/>
            <person name="Klomchit A."/>
            <person name="Alharthi S.A."/>
            <person name="Onlamun T."/>
            <person name="Nurani R."/>
            <person name="Vong T.K."/>
            <person name="Alberti F."/>
            <person name="Greco C."/>
        </authorList>
    </citation>
    <scope>NUCLEOTIDE SEQUENCE [LARGE SCALE GENOMIC DNA]</scope>
    <source>
        <strain evidence="2">MFLUCC 19-0629</strain>
    </source>
</reference>
<evidence type="ECO:0008006" key="4">
    <source>
        <dbReference type="Google" id="ProtNLM"/>
    </source>
</evidence>
<gene>
    <name evidence="2" type="ORF">Daesc_010041</name>
</gene>
<sequence length="404" mass="45891">MANQTRNGLPFAPFRDEDGRNVHHLSFPRYAPFDPYFRITLHRRAYKPRELLHGALRAFYNRQDGGLNPRQIPARVNFCVRYVMRRPAYGKQVPGAAAPGAGGGDGGGGGGGDETRRLIDEDVRYFAQQLDHFFFFGLLERYITIETGFDVVGPDPAGLEGRIEGETATIREADGNEYVRIRINTGQRDIAYELDDVIGQLMHEMIHAYFLIYSCDCRRCEMSLLNTTGLPNDNHGPIFLMLHRLVLSEIRRWGNAGQNGLAALLEDDCPDLSVSLNSTWRANAAIRALTQAQRKTFTKVRAYGFSTNHLVRITDTDRVAVRTNLKENQIKVENMLYDKRSRADEYRVDLLDNWLAYEDEEFNEDNEENGDEEPDDGLIRVDPDAIDDEEDSNVDLLPNEADKV</sequence>
<feature type="compositionally biased region" description="Acidic residues" evidence="1">
    <location>
        <begin position="384"/>
        <end position="393"/>
    </location>
</feature>
<dbReference type="AlphaFoldDB" id="A0AAX6M7C0"/>
<evidence type="ECO:0000256" key="1">
    <source>
        <dbReference type="SAM" id="MobiDB-lite"/>
    </source>
</evidence>
<accession>A0AAX6M7C0</accession>
<feature type="compositionally biased region" description="Gly residues" evidence="1">
    <location>
        <begin position="100"/>
        <end position="112"/>
    </location>
</feature>
<feature type="compositionally biased region" description="Acidic residues" evidence="1">
    <location>
        <begin position="360"/>
        <end position="376"/>
    </location>
</feature>
<feature type="region of interest" description="Disordered" evidence="1">
    <location>
        <begin position="93"/>
        <end position="114"/>
    </location>
</feature>
<organism evidence="2 3">
    <name type="scientific">Daldinia eschscholtzii</name>
    <dbReference type="NCBI Taxonomy" id="292717"/>
    <lineage>
        <taxon>Eukaryota</taxon>
        <taxon>Fungi</taxon>
        <taxon>Dikarya</taxon>
        <taxon>Ascomycota</taxon>
        <taxon>Pezizomycotina</taxon>
        <taxon>Sordariomycetes</taxon>
        <taxon>Xylariomycetidae</taxon>
        <taxon>Xylariales</taxon>
        <taxon>Hypoxylaceae</taxon>
        <taxon>Daldinia</taxon>
    </lineage>
</organism>